<gene>
    <name evidence="10" type="ORF">AQUCO_01000290v1</name>
</gene>
<feature type="region of interest" description="Disordered" evidence="7">
    <location>
        <begin position="1"/>
        <end position="24"/>
    </location>
</feature>
<dbReference type="InterPro" id="IPR002344">
    <property type="entry name" value="Lupus_La"/>
</dbReference>
<evidence type="ECO:0000256" key="7">
    <source>
        <dbReference type="SAM" id="MobiDB-lite"/>
    </source>
</evidence>
<protein>
    <recommendedName>
        <fullName evidence="12">HTH La-type RNA-binding domain-containing protein</fullName>
    </recommendedName>
</protein>
<dbReference type="OrthoDB" id="435402at2759"/>
<dbReference type="InterPro" id="IPR009818">
    <property type="entry name" value="PAM2_motif"/>
</dbReference>
<evidence type="ECO:0000256" key="6">
    <source>
        <dbReference type="PROSITE-ProRule" id="PRU00332"/>
    </source>
</evidence>
<dbReference type="Gene3D" id="1.10.10.10">
    <property type="entry name" value="Winged helix-like DNA-binding domain superfamily/Winged helix DNA-binding domain"/>
    <property type="match status" value="1"/>
</dbReference>
<dbReference type="InterPro" id="IPR036390">
    <property type="entry name" value="WH_DNA-bd_sf"/>
</dbReference>
<dbReference type="Pfam" id="PF07145">
    <property type="entry name" value="PAM2"/>
    <property type="match status" value="1"/>
</dbReference>
<dbReference type="Gene3D" id="3.30.70.330">
    <property type="match status" value="1"/>
</dbReference>
<dbReference type="SMART" id="SM00715">
    <property type="entry name" value="LA"/>
    <property type="match status" value="1"/>
</dbReference>
<dbReference type="SUPFAM" id="SSF46785">
    <property type="entry name" value="Winged helix' DNA-binding domain"/>
    <property type="match status" value="1"/>
</dbReference>
<feature type="region of interest" description="Disordered" evidence="7">
    <location>
        <begin position="307"/>
        <end position="423"/>
    </location>
</feature>
<evidence type="ECO:0000313" key="10">
    <source>
        <dbReference type="EMBL" id="PIA52319.1"/>
    </source>
</evidence>
<evidence type="ECO:0008006" key="12">
    <source>
        <dbReference type="Google" id="ProtNLM"/>
    </source>
</evidence>
<dbReference type="PROSITE" id="PS50961">
    <property type="entry name" value="HTH_LA"/>
    <property type="match status" value="1"/>
</dbReference>
<dbReference type="GO" id="GO:1990904">
    <property type="term" value="C:ribonucleoprotein complex"/>
    <property type="evidence" value="ECO:0007669"/>
    <property type="project" value="InterPro"/>
</dbReference>
<sequence>MAQEIAEQDQMKMENKNNNNNSSNESFKFNVHAPEFVPRSTQPQQVPISGYYYPCFHFLGGNGNGNGNGAAGVSGGGSNWLYVGGDQEQLQFIANSNVAMPSYSKNFLTDDLRQKINKQVEFQFSDMSLLANETLVKHINKDPEGFVPLSVVASSKKIKSIVNNNYLLAQALRTSSKLVVSEDGKKVRRKHFFSDRDKEDLQSRVVVAENLPEDYSHRNLEKIFGVVGSVKTVRICHPQDSNSSRSKGDVVISNKLHALVEYETGEQAEKAVEKLNDERNWRKGLRVRLLLRRSPRSVIRSRKSDYDHFDTCSDEDDVPPSESVESPTQSKNAEVFTESNAEDNASGSKKGWSRSRGKSRGRGQGHNGHGPVSPSANSSNAIQCDASAKLTPRGPRMPDGTRGFTMGRGKPASVLSPTSSSLE</sequence>
<dbReference type="PROSITE" id="PS50102">
    <property type="entry name" value="RRM"/>
    <property type="match status" value="1"/>
</dbReference>
<evidence type="ECO:0000259" key="9">
    <source>
        <dbReference type="PROSITE" id="PS50961"/>
    </source>
</evidence>
<feature type="compositionally biased region" description="Basic residues" evidence="7">
    <location>
        <begin position="351"/>
        <end position="363"/>
    </location>
</feature>
<dbReference type="GO" id="GO:0006396">
    <property type="term" value="P:RNA processing"/>
    <property type="evidence" value="ECO:0007669"/>
    <property type="project" value="InterPro"/>
</dbReference>
<name>A0A2G5E967_AQUCA</name>
<dbReference type="AlphaFoldDB" id="A0A2G5E967"/>
<dbReference type="PANTHER" id="PTHR22792">
    <property type="entry name" value="LUPUS LA PROTEIN-RELATED"/>
    <property type="match status" value="1"/>
</dbReference>
<dbReference type="InterPro" id="IPR012677">
    <property type="entry name" value="Nucleotide-bd_a/b_plait_sf"/>
</dbReference>
<feature type="domain" description="HTH La-type RNA-binding" evidence="9">
    <location>
        <begin position="106"/>
        <end position="197"/>
    </location>
</feature>
<accession>A0A2G5E967</accession>
<proteinExistence type="predicted"/>
<dbReference type="STRING" id="218851.A0A2G5E967"/>
<feature type="compositionally biased region" description="Polar residues" evidence="7">
    <location>
        <begin position="323"/>
        <end position="345"/>
    </location>
</feature>
<evidence type="ECO:0000256" key="4">
    <source>
        <dbReference type="ARBA" id="ARBA00023163"/>
    </source>
</evidence>
<dbReference type="InterPro" id="IPR035979">
    <property type="entry name" value="RBD_domain_sf"/>
</dbReference>
<dbReference type="GO" id="GO:0005634">
    <property type="term" value="C:nucleus"/>
    <property type="evidence" value="ECO:0007669"/>
    <property type="project" value="UniProtKB-SubCell"/>
</dbReference>
<dbReference type="InterPro" id="IPR036388">
    <property type="entry name" value="WH-like_DNA-bd_sf"/>
</dbReference>
<keyword evidence="11" id="KW-1185">Reference proteome</keyword>
<keyword evidence="2 6" id="KW-0694">RNA-binding</keyword>
<dbReference type="Proteomes" id="UP000230069">
    <property type="component" value="Unassembled WGS sequence"/>
</dbReference>
<feature type="domain" description="RRM" evidence="8">
    <location>
        <begin position="204"/>
        <end position="294"/>
    </location>
</feature>
<evidence type="ECO:0000256" key="2">
    <source>
        <dbReference type="ARBA" id="ARBA00022884"/>
    </source>
</evidence>
<dbReference type="FunCoup" id="A0A2G5E967">
    <property type="interactions" value="210"/>
</dbReference>
<dbReference type="InterPro" id="IPR006630">
    <property type="entry name" value="La_HTH"/>
</dbReference>
<dbReference type="PANTHER" id="PTHR22792:SF62">
    <property type="entry name" value="LA-RELATED PROTEIN 7"/>
    <property type="match status" value="1"/>
</dbReference>
<dbReference type="InterPro" id="IPR045180">
    <property type="entry name" value="La_dom_prot"/>
</dbReference>
<reference evidence="10 11" key="1">
    <citation type="submission" date="2017-09" db="EMBL/GenBank/DDBJ databases">
        <title>WGS assembly of Aquilegia coerulea Goldsmith.</title>
        <authorList>
            <person name="Hodges S."/>
            <person name="Kramer E."/>
            <person name="Nordborg M."/>
            <person name="Tomkins J."/>
            <person name="Borevitz J."/>
            <person name="Derieg N."/>
            <person name="Yan J."/>
            <person name="Mihaltcheva S."/>
            <person name="Hayes R.D."/>
            <person name="Rokhsar D."/>
        </authorList>
    </citation>
    <scope>NUCLEOTIDE SEQUENCE [LARGE SCALE GENOMIC DNA]</scope>
    <source>
        <strain evidence="11">cv. Goldsmith</strain>
    </source>
</reference>
<dbReference type="InterPro" id="IPR000504">
    <property type="entry name" value="RRM_dom"/>
</dbReference>
<dbReference type="Pfam" id="PF00076">
    <property type="entry name" value="RRM_1"/>
    <property type="match status" value="1"/>
</dbReference>
<evidence type="ECO:0000313" key="11">
    <source>
        <dbReference type="Proteomes" id="UP000230069"/>
    </source>
</evidence>
<evidence type="ECO:0000256" key="5">
    <source>
        <dbReference type="ARBA" id="ARBA00023242"/>
    </source>
</evidence>
<evidence type="ECO:0000259" key="8">
    <source>
        <dbReference type="PROSITE" id="PS50102"/>
    </source>
</evidence>
<evidence type="ECO:0000256" key="1">
    <source>
        <dbReference type="ARBA" id="ARBA00004123"/>
    </source>
</evidence>
<dbReference type="GO" id="GO:0003723">
    <property type="term" value="F:RNA binding"/>
    <property type="evidence" value="ECO:0007669"/>
    <property type="project" value="UniProtKB-UniRule"/>
</dbReference>
<dbReference type="Pfam" id="PF05383">
    <property type="entry name" value="La"/>
    <property type="match status" value="1"/>
</dbReference>
<dbReference type="SMART" id="SM00360">
    <property type="entry name" value="RRM"/>
    <property type="match status" value="1"/>
</dbReference>
<keyword evidence="4" id="KW-0804">Transcription</keyword>
<keyword evidence="5" id="KW-0539">Nucleus</keyword>
<dbReference type="PRINTS" id="PR00302">
    <property type="entry name" value="LUPUSLA"/>
</dbReference>
<evidence type="ECO:0000256" key="3">
    <source>
        <dbReference type="ARBA" id="ARBA00023015"/>
    </source>
</evidence>
<organism evidence="10 11">
    <name type="scientific">Aquilegia coerulea</name>
    <name type="common">Rocky mountain columbine</name>
    <dbReference type="NCBI Taxonomy" id="218851"/>
    <lineage>
        <taxon>Eukaryota</taxon>
        <taxon>Viridiplantae</taxon>
        <taxon>Streptophyta</taxon>
        <taxon>Embryophyta</taxon>
        <taxon>Tracheophyta</taxon>
        <taxon>Spermatophyta</taxon>
        <taxon>Magnoliopsida</taxon>
        <taxon>Ranunculales</taxon>
        <taxon>Ranunculaceae</taxon>
        <taxon>Thalictroideae</taxon>
        <taxon>Aquilegia</taxon>
    </lineage>
</organism>
<comment type="subcellular location">
    <subcellularLocation>
        <location evidence="1">Nucleus</location>
    </subcellularLocation>
</comment>
<dbReference type="EMBL" id="KZ305027">
    <property type="protein sequence ID" value="PIA52319.1"/>
    <property type="molecule type" value="Genomic_DNA"/>
</dbReference>
<keyword evidence="3" id="KW-0805">Transcription regulation</keyword>
<dbReference type="InParanoid" id="A0A2G5E967"/>
<dbReference type="SUPFAM" id="SSF54928">
    <property type="entry name" value="RNA-binding domain, RBD"/>
    <property type="match status" value="1"/>
</dbReference>